<keyword evidence="2" id="KW-1185">Reference proteome</keyword>
<name>A0ACB6RR83_9PLEO</name>
<organism evidence="1 2">
    <name type="scientific">Macroventuria anomochaeta</name>
    <dbReference type="NCBI Taxonomy" id="301207"/>
    <lineage>
        <taxon>Eukaryota</taxon>
        <taxon>Fungi</taxon>
        <taxon>Dikarya</taxon>
        <taxon>Ascomycota</taxon>
        <taxon>Pezizomycotina</taxon>
        <taxon>Dothideomycetes</taxon>
        <taxon>Pleosporomycetidae</taxon>
        <taxon>Pleosporales</taxon>
        <taxon>Pleosporineae</taxon>
        <taxon>Didymellaceae</taxon>
        <taxon>Macroventuria</taxon>
    </lineage>
</organism>
<accession>A0ACB6RR83</accession>
<protein>
    <submittedName>
        <fullName evidence="1">Uncharacterized protein</fullName>
    </submittedName>
</protein>
<evidence type="ECO:0000313" key="1">
    <source>
        <dbReference type="EMBL" id="KAF2624318.1"/>
    </source>
</evidence>
<feature type="non-terminal residue" evidence="1">
    <location>
        <position position="1"/>
    </location>
</feature>
<feature type="non-terminal residue" evidence="1">
    <location>
        <position position="122"/>
    </location>
</feature>
<dbReference type="Proteomes" id="UP000799754">
    <property type="component" value="Unassembled WGS sequence"/>
</dbReference>
<sequence length="122" mass="14378">HKHQQLDLSRNQIRVLLLLQGHAPLTINCIVTTFDVANTPPYITVSYARGEAHLLETIQVNYGYYSIRRNLFDFLSAFQENTANHMYLWIDQICIDQKNIEERNHQVQQMQHIYKSCKFVIS</sequence>
<comment type="caution">
    <text evidence="1">The sequence shown here is derived from an EMBL/GenBank/DDBJ whole genome shotgun (WGS) entry which is preliminary data.</text>
</comment>
<evidence type="ECO:0000313" key="2">
    <source>
        <dbReference type="Proteomes" id="UP000799754"/>
    </source>
</evidence>
<dbReference type="EMBL" id="MU006731">
    <property type="protein sequence ID" value="KAF2624318.1"/>
    <property type="molecule type" value="Genomic_DNA"/>
</dbReference>
<proteinExistence type="predicted"/>
<gene>
    <name evidence="1" type="ORF">BU25DRAFT_308565</name>
</gene>
<reference evidence="1" key="1">
    <citation type="journal article" date="2020" name="Stud. Mycol.">
        <title>101 Dothideomycetes genomes: a test case for predicting lifestyles and emergence of pathogens.</title>
        <authorList>
            <person name="Haridas S."/>
            <person name="Albert R."/>
            <person name="Binder M."/>
            <person name="Bloem J."/>
            <person name="Labutti K."/>
            <person name="Salamov A."/>
            <person name="Andreopoulos B."/>
            <person name="Baker S."/>
            <person name="Barry K."/>
            <person name="Bills G."/>
            <person name="Bluhm B."/>
            <person name="Cannon C."/>
            <person name="Castanera R."/>
            <person name="Culley D."/>
            <person name="Daum C."/>
            <person name="Ezra D."/>
            <person name="Gonzalez J."/>
            <person name="Henrissat B."/>
            <person name="Kuo A."/>
            <person name="Liang C."/>
            <person name="Lipzen A."/>
            <person name="Lutzoni F."/>
            <person name="Magnuson J."/>
            <person name="Mondo S."/>
            <person name="Nolan M."/>
            <person name="Ohm R."/>
            <person name="Pangilinan J."/>
            <person name="Park H.-J."/>
            <person name="Ramirez L."/>
            <person name="Alfaro M."/>
            <person name="Sun H."/>
            <person name="Tritt A."/>
            <person name="Yoshinaga Y."/>
            <person name="Zwiers L.-H."/>
            <person name="Turgeon B."/>
            <person name="Goodwin S."/>
            <person name="Spatafora J."/>
            <person name="Crous P."/>
            <person name="Grigoriev I."/>
        </authorList>
    </citation>
    <scope>NUCLEOTIDE SEQUENCE</scope>
    <source>
        <strain evidence="1">CBS 525.71</strain>
    </source>
</reference>